<keyword evidence="5" id="KW-1185">Reference proteome</keyword>
<reference evidence="4" key="1">
    <citation type="submission" date="2006-10" db="EMBL/GenBank/DDBJ databases">
        <authorList>
            <person name="Amadeo P."/>
            <person name="Zhao Q."/>
            <person name="Wortman J."/>
            <person name="Fraser-Liggett C."/>
            <person name="Carlton J."/>
        </authorList>
    </citation>
    <scope>NUCLEOTIDE SEQUENCE</scope>
    <source>
        <strain evidence="4">G3</strain>
    </source>
</reference>
<dbReference type="Gene3D" id="3.30.40.10">
    <property type="entry name" value="Zinc/RING finger domain, C3HC4 (zinc finger)"/>
    <property type="match status" value="1"/>
</dbReference>
<evidence type="ECO:0000313" key="4">
    <source>
        <dbReference type="EMBL" id="EAY03316.1"/>
    </source>
</evidence>
<dbReference type="InterPro" id="IPR013083">
    <property type="entry name" value="Znf_RING/FYVE/PHD"/>
</dbReference>
<sequence length="398" mass="45331">MTQNCNKVCIQSVEKGVKTSNFIHITDDPSSCLVCIQGLRLYYTPPDVCKFVNSFHTLASNCLVLLTDKSPTFTIILKAISIDSAKELLKKLKANPTPICSLDTLTYDFVQSFEFESQKLQLIVNRFSTNEFYDNNCAICLYQLVSDLQLITFPCGHSMHTTCAQRMKQWECPLCRYAPISSLSLSPCEVCGTFDRPYICLSCARSFCYDHALEHFKNTGHGYCASADGRETWNLMSGTTMQRIAIDKSGEYVELCAKEDVLKSYLESALYEQLNIHREIECQETAAILQSAESELTELDYELAEKRKKLESMKKLIQERKTIENKLKIATTMLEKFQEKEKDGQKLKEQLLIENEKLRNQIRDQEELISDMQTTASITAAAVLGGKNKEVHIKFNQK</sequence>
<dbReference type="PANTHER" id="PTHR24007">
    <property type="entry name" value="BRCA1-ASSOCIATED PROTEIN"/>
    <property type="match status" value="1"/>
</dbReference>
<gene>
    <name evidence="4" type="ORF">TVAG_173610</name>
</gene>
<keyword evidence="2" id="KW-0175">Coiled coil</keyword>
<dbReference type="InterPro" id="IPR001841">
    <property type="entry name" value="Znf_RING"/>
</dbReference>
<dbReference type="GO" id="GO:0007265">
    <property type="term" value="P:Ras protein signal transduction"/>
    <property type="evidence" value="ECO:0000318"/>
    <property type="project" value="GO_Central"/>
</dbReference>
<accession>A2EVI4</accession>
<dbReference type="EMBL" id="DS113508">
    <property type="protein sequence ID" value="EAY03316.1"/>
    <property type="molecule type" value="Genomic_DNA"/>
</dbReference>
<dbReference type="GO" id="GO:0061630">
    <property type="term" value="F:ubiquitin protein ligase activity"/>
    <property type="evidence" value="ECO:0000318"/>
    <property type="project" value="GO_Central"/>
</dbReference>
<dbReference type="eggNOG" id="KOG0804">
    <property type="taxonomic scope" value="Eukaryota"/>
</dbReference>
<name>A2EVI4_TRIV3</name>
<dbReference type="GO" id="GO:0008270">
    <property type="term" value="F:zinc ion binding"/>
    <property type="evidence" value="ECO:0007669"/>
    <property type="project" value="UniProtKB-KW"/>
</dbReference>
<dbReference type="SUPFAM" id="SSF57850">
    <property type="entry name" value="RING/U-box"/>
    <property type="match status" value="2"/>
</dbReference>
<dbReference type="PANTHER" id="PTHR24007:SF7">
    <property type="entry name" value="BRCA1-ASSOCIATED PROTEIN"/>
    <property type="match status" value="1"/>
</dbReference>
<dbReference type="PROSITE" id="PS50089">
    <property type="entry name" value="ZF_RING_2"/>
    <property type="match status" value="1"/>
</dbReference>
<keyword evidence="1" id="KW-0863">Zinc-finger</keyword>
<evidence type="ECO:0000259" key="3">
    <source>
        <dbReference type="PROSITE" id="PS50089"/>
    </source>
</evidence>
<dbReference type="RefSeq" id="XP_001315539.1">
    <property type="nucleotide sequence ID" value="XM_001315504.1"/>
</dbReference>
<evidence type="ECO:0000256" key="1">
    <source>
        <dbReference type="PROSITE-ProRule" id="PRU00175"/>
    </source>
</evidence>
<dbReference type="InterPro" id="IPR001607">
    <property type="entry name" value="Znf_UBP"/>
</dbReference>
<proteinExistence type="predicted"/>
<dbReference type="VEuPathDB" id="TrichDB:TVAG_173610"/>
<dbReference type="GO" id="GO:0016567">
    <property type="term" value="P:protein ubiquitination"/>
    <property type="evidence" value="ECO:0000318"/>
    <property type="project" value="GO_Central"/>
</dbReference>
<reference evidence="4" key="2">
    <citation type="journal article" date="2007" name="Science">
        <title>Draft genome sequence of the sexually transmitted pathogen Trichomonas vaginalis.</title>
        <authorList>
            <person name="Carlton J.M."/>
            <person name="Hirt R.P."/>
            <person name="Silva J.C."/>
            <person name="Delcher A.L."/>
            <person name="Schatz M."/>
            <person name="Zhao Q."/>
            <person name="Wortman J.R."/>
            <person name="Bidwell S.L."/>
            <person name="Alsmark U.C.M."/>
            <person name="Besteiro S."/>
            <person name="Sicheritz-Ponten T."/>
            <person name="Noel C.J."/>
            <person name="Dacks J.B."/>
            <person name="Foster P.G."/>
            <person name="Simillion C."/>
            <person name="Van de Peer Y."/>
            <person name="Miranda-Saavedra D."/>
            <person name="Barton G.J."/>
            <person name="Westrop G.D."/>
            <person name="Mueller S."/>
            <person name="Dessi D."/>
            <person name="Fiori P.L."/>
            <person name="Ren Q."/>
            <person name="Paulsen I."/>
            <person name="Zhang H."/>
            <person name="Bastida-Corcuera F.D."/>
            <person name="Simoes-Barbosa A."/>
            <person name="Brown M.T."/>
            <person name="Hayes R.D."/>
            <person name="Mukherjee M."/>
            <person name="Okumura C.Y."/>
            <person name="Schneider R."/>
            <person name="Smith A.J."/>
            <person name="Vanacova S."/>
            <person name="Villalvazo M."/>
            <person name="Haas B.J."/>
            <person name="Pertea M."/>
            <person name="Feldblyum T.V."/>
            <person name="Utterback T.R."/>
            <person name="Shu C.L."/>
            <person name="Osoegawa K."/>
            <person name="de Jong P.J."/>
            <person name="Hrdy I."/>
            <person name="Horvathova L."/>
            <person name="Zubacova Z."/>
            <person name="Dolezal P."/>
            <person name="Malik S.B."/>
            <person name="Logsdon J.M. Jr."/>
            <person name="Henze K."/>
            <person name="Gupta A."/>
            <person name="Wang C.C."/>
            <person name="Dunne R.L."/>
            <person name="Upcroft J.A."/>
            <person name="Upcroft P."/>
            <person name="White O."/>
            <person name="Salzberg S.L."/>
            <person name="Tang P."/>
            <person name="Chiu C.-H."/>
            <person name="Lee Y.-S."/>
            <person name="Embley T.M."/>
            <person name="Coombs G.H."/>
            <person name="Mottram J.C."/>
            <person name="Tachezy J."/>
            <person name="Fraser-Liggett C.M."/>
            <person name="Johnson P.J."/>
        </authorList>
    </citation>
    <scope>NUCLEOTIDE SEQUENCE [LARGE SCALE GENOMIC DNA]</scope>
    <source>
        <strain evidence="4">G3</strain>
    </source>
</reference>
<feature type="coiled-coil region" evidence="2">
    <location>
        <begin position="289"/>
        <end position="375"/>
    </location>
</feature>
<dbReference type="VEuPathDB" id="TrichDB:TVAGG3_0827450"/>
<dbReference type="SMART" id="SM00184">
    <property type="entry name" value="RING"/>
    <property type="match status" value="1"/>
</dbReference>
<dbReference type="OrthoDB" id="687730at2759"/>
<protein>
    <recommendedName>
        <fullName evidence="3">RING-type domain-containing protein</fullName>
    </recommendedName>
</protein>
<dbReference type="GO" id="GO:0005737">
    <property type="term" value="C:cytoplasm"/>
    <property type="evidence" value="ECO:0000318"/>
    <property type="project" value="GO_Central"/>
</dbReference>
<evidence type="ECO:0000256" key="2">
    <source>
        <dbReference type="SAM" id="Coils"/>
    </source>
</evidence>
<dbReference type="Pfam" id="PF02148">
    <property type="entry name" value="zf-UBP"/>
    <property type="match status" value="1"/>
</dbReference>
<dbReference type="InParanoid" id="A2EVI4"/>
<dbReference type="Pfam" id="PF13639">
    <property type="entry name" value="zf-RING_2"/>
    <property type="match status" value="1"/>
</dbReference>
<evidence type="ECO:0000313" key="5">
    <source>
        <dbReference type="Proteomes" id="UP000001542"/>
    </source>
</evidence>
<keyword evidence="1" id="KW-0479">Metal-binding</keyword>
<dbReference type="AlphaFoldDB" id="A2EVI4"/>
<dbReference type="SMR" id="A2EVI4"/>
<feature type="domain" description="RING-type" evidence="3">
    <location>
        <begin position="137"/>
        <end position="176"/>
    </location>
</feature>
<dbReference type="Proteomes" id="UP000001542">
    <property type="component" value="Unassembled WGS sequence"/>
</dbReference>
<keyword evidence="1" id="KW-0862">Zinc</keyword>
<dbReference type="KEGG" id="tva:4761160"/>
<organism evidence="4 5">
    <name type="scientific">Trichomonas vaginalis (strain ATCC PRA-98 / G3)</name>
    <dbReference type="NCBI Taxonomy" id="412133"/>
    <lineage>
        <taxon>Eukaryota</taxon>
        <taxon>Metamonada</taxon>
        <taxon>Parabasalia</taxon>
        <taxon>Trichomonadida</taxon>
        <taxon>Trichomonadidae</taxon>
        <taxon>Trichomonas</taxon>
    </lineage>
</organism>
<dbReference type="STRING" id="5722.A2EVI4"/>